<dbReference type="Gene3D" id="3.40.109.40">
    <property type="match status" value="1"/>
</dbReference>
<comment type="caution">
    <text evidence="1">The sequence shown here is derived from an EMBL/GenBank/DDBJ whole genome shotgun (WGS) entry which is preliminary data.</text>
</comment>
<protein>
    <recommendedName>
        <fullName evidence="3">Vitamin B12 dependent methionine synthase, activation domain</fullName>
    </recommendedName>
</protein>
<dbReference type="Proteomes" id="UP001165427">
    <property type="component" value="Unassembled WGS sequence"/>
</dbReference>
<accession>A0AA41R2E5</accession>
<keyword evidence="2" id="KW-1185">Reference proteome</keyword>
<gene>
    <name evidence="1" type="ORF">MRX98_03640</name>
</gene>
<dbReference type="InterPro" id="IPR037010">
    <property type="entry name" value="VitB12-dep_Met_synth_activ_sf"/>
</dbReference>
<reference evidence="1" key="1">
    <citation type="submission" date="2022-04" db="EMBL/GenBank/DDBJ databases">
        <title>Desulfatitalea alkaliphila sp. nov., a novel anaerobic sulfate-reducing bacterium isolated from terrestrial mud volcano, Taman Peninsula, Russia.</title>
        <authorList>
            <person name="Khomyakova M.A."/>
            <person name="Merkel A.Y."/>
            <person name="Slobodkin A.I."/>
        </authorList>
    </citation>
    <scope>NUCLEOTIDE SEQUENCE</scope>
    <source>
        <strain evidence="1">M08but</strain>
    </source>
</reference>
<proteinExistence type="predicted"/>
<dbReference type="RefSeq" id="WP_246903081.1">
    <property type="nucleotide sequence ID" value="NZ_JALJRB010000003.1"/>
</dbReference>
<sequence length="193" mass="21093">MTFTTENGGGLRRYLKLGTHPILLTRAEEIRVEAEGLAGLLSWQSEVTRAFFETRFAPCSGNSHALQALLADCPRVLLLAVTLGQPLSDRVRQYMAANRCLEGYLMDRMGSFWAETAMRSLDRQASGSHRAAGGRTTRRFSPGYHDFSLEAQKPFVELIGGRWPGLHITSGGLLLPEKTITAVVGVWPGAGSC</sequence>
<evidence type="ECO:0000313" key="2">
    <source>
        <dbReference type="Proteomes" id="UP001165427"/>
    </source>
</evidence>
<dbReference type="GO" id="GO:0008705">
    <property type="term" value="F:methionine synthase activity"/>
    <property type="evidence" value="ECO:0007669"/>
    <property type="project" value="InterPro"/>
</dbReference>
<organism evidence="1 2">
    <name type="scientific">Desulfatitalea alkaliphila</name>
    <dbReference type="NCBI Taxonomy" id="2929485"/>
    <lineage>
        <taxon>Bacteria</taxon>
        <taxon>Pseudomonadati</taxon>
        <taxon>Thermodesulfobacteriota</taxon>
        <taxon>Desulfobacteria</taxon>
        <taxon>Desulfobacterales</taxon>
        <taxon>Desulfosarcinaceae</taxon>
        <taxon>Desulfatitalea</taxon>
    </lineage>
</organism>
<dbReference type="SUPFAM" id="SSF56507">
    <property type="entry name" value="Methionine synthase activation domain-like"/>
    <property type="match status" value="1"/>
</dbReference>
<evidence type="ECO:0008006" key="3">
    <source>
        <dbReference type="Google" id="ProtNLM"/>
    </source>
</evidence>
<evidence type="ECO:0000313" key="1">
    <source>
        <dbReference type="EMBL" id="MCJ8499655.1"/>
    </source>
</evidence>
<dbReference type="AlphaFoldDB" id="A0AA41R2E5"/>
<name>A0AA41R2E5_9BACT</name>
<dbReference type="EMBL" id="JALJRB010000003">
    <property type="protein sequence ID" value="MCJ8499655.1"/>
    <property type="molecule type" value="Genomic_DNA"/>
</dbReference>